<evidence type="ECO:0000256" key="1">
    <source>
        <dbReference type="SAM" id="MobiDB-lite"/>
    </source>
</evidence>
<protein>
    <submittedName>
        <fullName evidence="4">Uncharacterized protein LOC120266640</fullName>
    </submittedName>
</protein>
<keyword evidence="2" id="KW-0812">Transmembrane</keyword>
<evidence type="ECO:0000313" key="3">
    <source>
        <dbReference type="Proteomes" id="UP001515500"/>
    </source>
</evidence>
<keyword evidence="2" id="KW-1133">Transmembrane helix</keyword>
<feature type="transmembrane region" description="Helical" evidence="2">
    <location>
        <begin position="90"/>
        <end position="111"/>
    </location>
</feature>
<evidence type="ECO:0000313" key="4">
    <source>
        <dbReference type="RefSeq" id="XP_039130216.1"/>
    </source>
</evidence>
<dbReference type="Pfam" id="PF12056">
    <property type="entry name" value="DUF3537"/>
    <property type="match status" value="1"/>
</dbReference>
<organism evidence="3 4">
    <name type="scientific">Dioscorea cayennensis subsp. rotundata</name>
    <name type="common">White Guinea yam</name>
    <name type="synonym">Dioscorea rotundata</name>
    <dbReference type="NCBI Taxonomy" id="55577"/>
    <lineage>
        <taxon>Eukaryota</taxon>
        <taxon>Viridiplantae</taxon>
        <taxon>Streptophyta</taxon>
        <taxon>Embryophyta</taxon>
        <taxon>Tracheophyta</taxon>
        <taxon>Spermatophyta</taxon>
        <taxon>Magnoliopsida</taxon>
        <taxon>Liliopsida</taxon>
        <taxon>Dioscoreales</taxon>
        <taxon>Dioscoreaceae</taxon>
        <taxon>Dioscorea</taxon>
    </lineage>
</organism>
<dbReference type="RefSeq" id="XP_039130216.1">
    <property type="nucleotide sequence ID" value="XM_039274282.1"/>
</dbReference>
<feature type="transmembrane region" description="Helical" evidence="2">
    <location>
        <begin position="144"/>
        <end position="164"/>
    </location>
</feature>
<accession>A0AB40BUH7</accession>
<dbReference type="InterPro" id="IPR021924">
    <property type="entry name" value="DUF3537"/>
</dbReference>
<reference evidence="4" key="1">
    <citation type="submission" date="2025-08" db="UniProtKB">
        <authorList>
            <consortium name="RefSeq"/>
        </authorList>
    </citation>
    <scope>IDENTIFICATION</scope>
</reference>
<feature type="transmembrane region" description="Helical" evidence="2">
    <location>
        <begin position="290"/>
        <end position="312"/>
    </location>
</feature>
<feature type="compositionally biased region" description="Polar residues" evidence="1">
    <location>
        <begin position="345"/>
        <end position="356"/>
    </location>
</feature>
<keyword evidence="2" id="KW-0472">Membrane</keyword>
<dbReference type="PANTHER" id="PTHR31963:SF16">
    <property type="entry name" value="OS06G0635200 PROTEIN"/>
    <property type="match status" value="1"/>
</dbReference>
<feature type="transmembrane region" description="Helical" evidence="2">
    <location>
        <begin position="58"/>
        <end position="78"/>
    </location>
</feature>
<feature type="region of interest" description="Disordered" evidence="1">
    <location>
        <begin position="342"/>
        <end position="376"/>
    </location>
</feature>
<evidence type="ECO:0000256" key="2">
    <source>
        <dbReference type="SAM" id="Phobius"/>
    </source>
</evidence>
<dbReference type="GeneID" id="120266640"/>
<feature type="transmembrane region" description="Helical" evidence="2">
    <location>
        <begin position="256"/>
        <end position="278"/>
    </location>
</feature>
<gene>
    <name evidence="4" type="primary">LOC120266640</name>
</gene>
<feature type="transmembrane region" description="Helical" evidence="2">
    <location>
        <begin position="197"/>
        <end position="215"/>
    </location>
</feature>
<dbReference type="Proteomes" id="UP001515500">
    <property type="component" value="Chromosome 8"/>
</dbReference>
<dbReference type="PANTHER" id="PTHR31963">
    <property type="entry name" value="RAS GUANINE NUCLEOTIDE EXCHANGE FACTOR K"/>
    <property type="match status" value="1"/>
</dbReference>
<feature type="compositionally biased region" description="Acidic residues" evidence="1">
    <location>
        <begin position="362"/>
        <end position="376"/>
    </location>
</feature>
<dbReference type="AlphaFoldDB" id="A0AB40BUH7"/>
<keyword evidence="3" id="KW-1185">Reference proteome</keyword>
<sequence>MARLAAAAGDGPSRRDPLLHKKGAYTRCLSHAGDELHSFRSCLRWMCVDQSDPFRASISWSIFIIFGVIVPIASHALLATSNTSRRAYDAVVQFSLSSISAISYLCLSAFVRRYGLRRFLFLDKLVGESDLVLRGYMAELNRSFRILSFFVLPCFFIESAYRIWWYASGHGPGQSIPFLGDRIATDVFCCLMELGSWIYRIAIFFLLCVLFRLGCHLQILRLQDFSNGFREELDVALVLKEHLRIRKQLTVISHRYRAFIVSVLFLVTISNFTSLLLTTRPHANVTFSNAGELALCSIALVTGLSICLRCAAKITHKAQGITCTASAWHVFATVDSFDVDPETPPLTTSHPNNPLVNGNGDAIDESEEDTEDDDELDEINEAKLQPHQMHTISFQKRQALVTYLENNRAGITVFGFVVDRAWLHTIFMIELSLVLWLLGKTVGIS</sequence>
<name>A0AB40BUH7_DIOCR</name>
<proteinExistence type="predicted"/>